<name>A0A914HAB0_GLORO</name>
<proteinExistence type="predicted"/>
<evidence type="ECO:0000313" key="3">
    <source>
        <dbReference type="WBParaSite" id="Gr19_v10_g15235.t1"/>
    </source>
</evidence>
<evidence type="ECO:0000313" key="2">
    <source>
        <dbReference type="Proteomes" id="UP000887572"/>
    </source>
</evidence>
<reference evidence="3" key="1">
    <citation type="submission" date="2022-11" db="UniProtKB">
        <authorList>
            <consortium name="WormBaseParasite"/>
        </authorList>
    </citation>
    <scope>IDENTIFICATION</scope>
</reference>
<feature type="region of interest" description="Disordered" evidence="1">
    <location>
        <begin position="243"/>
        <end position="265"/>
    </location>
</feature>
<sequence length="265" mass="30397">MIAIAISIVEGNIELDKVQSCSEKTELARQARCKAMELKRTAYAFAPPPPPTPPVQCKVQNVNQPWSSYRPSSPDYNLRHRLHCCLQCYAVRFRAVQSITAADQMTTKIIGWAMCEEEVVVMGIVAVQLEKLEELPLQTFDELFVEEWWDKDEAENLKTPQTNFEQNVHHQIDRQNTQIGQIEPNSTDLLGQIEPNSTDQNAPLTESDHSDNAKNGEENIAEDERKRKIIDKFHEIKDEFKQKEKYSNLAKPHQTINTPKANKRN</sequence>
<dbReference type="Proteomes" id="UP000887572">
    <property type="component" value="Unplaced"/>
</dbReference>
<feature type="compositionally biased region" description="Polar residues" evidence="1">
    <location>
        <begin position="254"/>
        <end position="265"/>
    </location>
</feature>
<feature type="compositionally biased region" description="Basic and acidic residues" evidence="1">
    <location>
        <begin position="206"/>
        <end position="227"/>
    </location>
</feature>
<protein>
    <submittedName>
        <fullName evidence="3">Uncharacterized protein</fullName>
    </submittedName>
</protein>
<feature type="region of interest" description="Disordered" evidence="1">
    <location>
        <begin position="187"/>
        <end position="227"/>
    </location>
</feature>
<organism evidence="2 3">
    <name type="scientific">Globodera rostochiensis</name>
    <name type="common">Golden nematode worm</name>
    <name type="synonym">Heterodera rostochiensis</name>
    <dbReference type="NCBI Taxonomy" id="31243"/>
    <lineage>
        <taxon>Eukaryota</taxon>
        <taxon>Metazoa</taxon>
        <taxon>Ecdysozoa</taxon>
        <taxon>Nematoda</taxon>
        <taxon>Chromadorea</taxon>
        <taxon>Rhabditida</taxon>
        <taxon>Tylenchina</taxon>
        <taxon>Tylenchomorpha</taxon>
        <taxon>Tylenchoidea</taxon>
        <taxon>Heteroderidae</taxon>
        <taxon>Heteroderinae</taxon>
        <taxon>Globodera</taxon>
    </lineage>
</organism>
<keyword evidence="2" id="KW-1185">Reference proteome</keyword>
<accession>A0A914HAB0</accession>
<dbReference type="AlphaFoldDB" id="A0A914HAB0"/>
<dbReference type="WBParaSite" id="Gr19_v10_g15235.t1">
    <property type="protein sequence ID" value="Gr19_v10_g15235.t1"/>
    <property type="gene ID" value="Gr19_v10_g15235"/>
</dbReference>
<feature type="compositionally biased region" description="Polar residues" evidence="1">
    <location>
        <begin position="187"/>
        <end position="204"/>
    </location>
</feature>
<evidence type="ECO:0000256" key="1">
    <source>
        <dbReference type="SAM" id="MobiDB-lite"/>
    </source>
</evidence>